<protein>
    <submittedName>
        <fullName evidence="4">Uncharacterized protein</fullName>
    </submittedName>
</protein>
<evidence type="ECO:0000313" key="4">
    <source>
        <dbReference type="EMBL" id="RIJ37812.1"/>
    </source>
</evidence>
<dbReference type="EMBL" id="QWGE01000003">
    <property type="protein sequence ID" value="RIJ37812.1"/>
    <property type="molecule type" value="Genomic_DNA"/>
</dbReference>
<accession>A0A399S6X9</accession>
<feature type="chain" id="PRO_5017300536" evidence="1">
    <location>
        <begin position="20"/>
        <end position="836"/>
    </location>
</feature>
<organism evidence="4 5">
    <name type="scientific">Pontibacter oryzae</name>
    <dbReference type="NCBI Taxonomy" id="2304593"/>
    <lineage>
        <taxon>Bacteria</taxon>
        <taxon>Pseudomonadati</taxon>
        <taxon>Bacteroidota</taxon>
        <taxon>Cytophagia</taxon>
        <taxon>Cytophagales</taxon>
        <taxon>Hymenobacteraceae</taxon>
        <taxon>Pontibacter</taxon>
    </lineage>
</organism>
<reference evidence="5" key="1">
    <citation type="submission" date="2018-08" db="EMBL/GenBank/DDBJ databases">
        <title>Mucilaginibacter sp. MYSH2.</title>
        <authorList>
            <person name="Seo T."/>
        </authorList>
    </citation>
    <scope>NUCLEOTIDE SEQUENCE [LARGE SCALE GENOMIC DNA]</scope>
    <source>
        <strain evidence="5">KIRAN</strain>
    </source>
</reference>
<keyword evidence="5" id="KW-1185">Reference proteome</keyword>
<feature type="domain" description="DUF5916" evidence="3">
    <location>
        <begin position="239"/>
        <end position="832"/>
    </location>
</feature>
<feature type="signal peptide" evidence="1">
    <location>
        <begin position="1"/>
        <end position="19"/>
    </location>
</feature>
<evidence type="ECO:0000259" key="2">
    <source>
        <dbReference type="Pfam" id="PF06452"/>
    </source>
</evidence>
<gene>
    <name evidence="4" type="ORF">D1627_12025</name>
</gene>
<dbReference type="GO" id="GO:0004553">
    <property type="term" value="F:hydrolase activity, hydrolyzing O-glycosyl compounds"/>
    <property type="evidence" value="ECO:0007669"/>
    <property type="project" value="InterPro"/>
</dbReference>
<comment type="caution">
    <text evidence="4">The sequence shown here is derived from an EMBL/GenBank/DDBJ whole genome shotgun (WGS) entry which is preliminary data.</text>
</comment>
<dbReference type="Pfam" id="PF06452">
    <property type="entry name" value="CBM9_1"/>
    <property type="match status" value="1"/>
</dbReference>
<evidence type="ECO:0000256" key="1">
    <source>
        <dbReference type="SAM" id="SignalP"/>
    </source>
</evidence>
<dbReference type="InterPro" id="IPR010502">
    <property type="entry name" value="Carb-bd_dom_fam9"/>
</dbReference>
<dbReference type="CDD" id="cd09618">
    <property type="entry name" value="CBM9_like_2"/>
    <property type="match status" value="1"/>
</dbReference>
<evidence type="ECO:0000259" key="3">
    <source>
        <dbReference type="Pfam" id="PF19313"/>
    </source>
</evidence>
<dbReference type="InterPro" id="IPR045670">
    <property type="entry name" value="DUF5916"/>
</dbReference>
<dbReference type="AlphaFoldDB" id="A0A399S6X9"/>
<dbReference type="GO" id="GO:0016052">
    <property type="term" value="P:carbohydrate catabolic process"/>
    <property type="evidence" value="ECO:0007669"/>
    <property type="project" value="InterPro"/>
</dbReference>
<dbReference type="SUPFAM" id="SSF49344">
    <property type="entry name" value="CBD9-like"/>
    <property type="match status" value="1"/>
</dbReference>
<dbReference type="Pfam" id="PF19313">
    <property type="entry name" value="DUF5916"/>
    <property type="match status" value="1"/>
</dbReference>
<dbReference type="GO" id="GO:0030246">
    <property type="term" value="F:carbohydrate binding"/>
    <property type="evidence" value="ECO:0007669"/>
    <property type="project" value="InterPro"/>
</dbReference>
<dbReference type="Proteomes" id="UP000266005">
    <property type="component" value="Unassembled WGS sequence"/>
</dbReference>
<dbReference type="RefSeq" id="WP_119432468.1">
    <property type="nucleotide sequence ID" value="NZ_QWGE01000003.1"/>
</dbReference>
<evidence type="ECO:0000313" key="5">
    <source>
        <dbReference type="Proteomes" id="UP000266005"/>
    </source>
</evidence>
<proteinExistence type="predicted"/>
<dbReference type="Gene3D" id="2.60.40.1190">
    <property type="match status" value="1"/>
</dbReference>
<sequence>MKKLLLLPVMLLLCFAAEAQDKKQDQAKKYNYPQKSMRALRVEQAPKIDGELNEPVWQQAEIATQFIKNRPNPGPLEKHPTEVRILYDDAAIYVGAIMHDVSQDSIFRELGRRDDLGNTDFFGIFLDPYLDQINGFGFLITPEGVQLDARYSSNGEDWSWNAVWESSTKLNETSWVAELKIPYSAIRFSSQPEQVWGINFMRNRQSTREAFFWNYVDPAKDGFANQWGKLEGLSNIEAPLRLSFTPYISTYMERYPVQHEGGSTTHKYDYNLSGGMDLKYGISDAFTLDMTLIPDFSQVQSDNRVLNLTAFEQQFSENRPFFLEGTELFNKGDFFYSRRIGGRPINSGLVYDDAYEGYDIVSNPSETKMINGTKVSGRTKSGLGIGVFNAVVGEQYAELRDKEGNSLKVKTQPLTNYNIAVFDQSLKNNSFVTLVNTNVMRQGSSYDANLTGLLFRVANKGNKYAIDGKAALSQQFHPDETERGYMYRLGLSKVSGNFQFGASHVLRSDKYNPNDLGILFRNNSSEQEVYFSYNIYDPFWKLLNLYTTIGAVHERRFRPDEFQNFVIFGNVNGTFKNFLSAGLNMNLEPVRTNDFFEPRMQGRVYAYPVNYNVSGWASSDYRKRLALDVSTWYRTFKENNRRTFGYSLSPRFRVNNQLSFNYSFESSNRADDIGFVDIVRHEDEEGNELRDADVVFGRREVNSVYNSLSGSYIFNNRMSLRLRAWHNWSKVIYNDFYLLEKSGALEPYAYTYGPDDSPNVNYNSFNLDMVYSWWFAPGSEISIVWKNAFEENRNIVDPYYLDNFSHTLSSPQSSTFSIKVLYYLDYLTLKRKLANS</sequence>
<keyword evidence="1" id="KW-0732">Signal</keyword>
<feature type="domain" description="Carbohydrate-binding" evidence="2">
    <location>
        <begin position="48"/>
        <end position="229"/>
    </location>
</feature>
<name>A0A399S6X9_9BACT</name>
<dbReference type="OrthoDB" id="9786766at2"/>